<name>I0YWL6_COCSC</name>
<evidence type="ECO:0000313" key="3">
    <source>
        <dbReference type="Proteomes" id="UP000007264"/>
    </source>
</evidence>
<evidence type="ECO:0000256" key="1">
    <source>
        <dbReference type="SAM" id="MobiDB-lite"/>
    </source>
</evidence>
<evidence type="ECO:0000313" key="2">
    <source>
        <dbReference type="EMBL" id="EIE22785.1"/>
    </source>
</evidence>
<organism evidence="2 3">
    <name type="scientific">Coccomyxa subellipsoidea (strain C-169)</name>
    <name type="common">Green microalga</name>
    <dbReference type="NCBI Taxonomy" id="574566"/>
    <lineage>
        <taxon>Eukaryota</taxon>
        <taxon>Viridiplantae</taxon>
        <taxon>Chlorophyta</taxon>
        <taxon>core chlorophytes</taxon>
        <taxon>Trebouxiophyceae</taxon>
        <taxon>Trebouxiophyceae incertae sedis</taxon>
        <taxon>Coccomyxaceae</taxon>
        <taxon>Coccomyxa</taxon>
        <taxon>Coccomyxa subellipsoidea</taxon>
    </lineage>
</organism>
<feature type="region of interest" description="Disordered" evidence="1">
    <location>
        <begin position="200"/>
        <end position="243"/>
    </location>
</feature>
<feature type="region of interest" description="Disordered" evidence="1">
    <location>
        <begin position="251"/>
        <end position="270"/>
    </location>
</feature>
<accession>I0YWL6</accession>
<sequence length="270" mass="29539">MLQVKISLEAPQGSVEMYIASADLPLPLKLQTMPVSEGRQRLRVAPPRHQRRVAQHENAEAANAVQQLMPTDASRALRKELGVTKANLQSKTAELGQTKRAMKGKDKEIALLRAALVERDGRLQANNAELLHARMELQEKDEELVSAYHRLTEACQQRSAVRAALIGTQTELAATSAELDAWTHEIASFQTELAELAVVEEEPTSTQNGAGRAEARQPKAAAPSAAASGKSSEKDMNSMLQLLQNLSQLSNDLKKDAQEDDEIFREGTSD</sequence>
<keyword evidence="3" id="KW-1185">Reference proteome</keyword>
<dbReference type="OrthoDB" id="10403972at2759"/>
<feature type="compositionally biased region" description="Low complexity" evidence="1">
    <location>
        <begin position="218"/>
        <end position="230"/>
    </location>
</feature>
<dbReference type="EMBL" id="AGSI01000009">
    <property type="protein sequence ID" value="EIE22785.1"/>
    <property type="molecule type" value="Genomic_DNA"/>
</dbReference>
<protein>
    <submittedName>
        <fullName evidence="2">Uncharacterized protein</fullName>
    </submittedName>
</protein>
<proteinExistence type="predicted"/>
<reference evidence="2 3" key="1">
    <citation type="journal article" date="2012" name="Genome Biol.">
        <title>The genome of the polar eukaryotic microalga coccomyxa subellipsoidea reveals traits of cold adaptation.</title>
        <authorList>
            <person name="Blanc G."/>
            <person name="Agarkova I."/>
            <person name="Grimwood J."/>
            <person name="Kuo A."/>
            <person name="Brueggeman A."/>
            <person name="Dunigan D."/>
            <person name="Gurnon J."/>
            <person name="Ladunga I."/>
            <person name="Lindquist E."/>
            <person name="Lucas S."/>
            <person name="Pangilinan J."/>
            <person name="Proschold T."/>
            <person name="Salamov A."/>
            <person name="Schmutz J."/>
            <person name="Weeks D."/>
            <person name="Yamada T."/>
            <person name="Claverie J.M."/>
            <person name="Grigoriev I."/>
            <person name="Van Etten J."/>
            <person name="Lomsadze A."/>
            <person name="Borodovsky M."/>
        </authorList>
    </citation>
    <scope>NUCLEOTIDE SEQUENCE [LARGE SCALE GENOMIC DNA]</scope>
    <source>
        <strain evidence="2 3">C-169</strain>
    </source>
</reference>
<dbReference type="RefSeq" id="XP_005647329.1">
    <property type="nucleotide sequence ID" value="XM_005647272.1"/>
</dbReference>
<dbReference type="Proteomes" id="UP000007264">
    <property type="component" value="Unassembled WGS sequence"/>
</dbReference>
<dbReference type="KEGG" id="csl:COCSUDRAFT_63919"/>
<gene>
    <name evidence="2" type="ORF">COCSUDRAFT_63919</name>
</gene>
<comment type="caution">
    <text evidence="2">The sequence shown here is derived from an EMBL/GenBank/DDBJ whole genome shotgun (WGS) entry which is preliminary data.</text>
</comment>
<dbReference type="AlphaFoldDB" id="I0YWL6"/>
<dbReference type="GeneID" id="17040773"/>